<reference evidence="2 3" key="1">
    <citation type="journal article" date="2021" name="Plant Biotechnol. J.">
        <title>Multi-omics assisted identification of the key and species-specific regulatory components of drought-tolerant mechanisms in Gossypium stocksii.</title>
        <authorList>
            <person name="Yu D."/>
            <person name="Ke L."/>
            <person name="Zhang D."/>
            <person name="Wu Y."/>
            <person name="Sun Y."/>
            <person name="Mei J."/>
            <person name="Sun J."/>
            <person name="Sun Y."/>
        </authorList>
    </citation>
    <scope>NUCLEOTIDE SEQUENCE [LARGE SCALE GENOMIC DNA]</scope>
    <source>
        <strain evidence="3">cv. E1</strain>
        <tissue evidence="2">Leaf</tissue>
    </source>
</reference>
<sequence>MKGSSKQKLKANVATWSDNNSSDDEDQEVANLCLMTINDSKENVYCFKENITNANSM</sequence>
<comment type="caution">
    <text evidence="2">The sequence shown here is derived from an EMBL/GenBank/DDBJ whole genome shotgun (WGS) entry which is preliminary data.</text>
</comment>
<accession>A0A9D3UJI9</accession>
<keyword evidence="3" id="KW-1185">Reference proteome</keyword>
<proteinExistence type="predicted"/>
<organism evidence="2 3">
    <name type="scientific">Gossypium stocksii</name>
    <dbReference type="NCBI Taxonomy" id="47602"/>
    <lineage>
        <taxon>Eukaryota</taxon>
        <taxon>Viridiplantae</taxon>
        <taxon>Streptophyta</taxon>
        <taxon>Embryophyta</taxon>
        <taxon>Tracheophyta</taxon>
        <taxon>Spermatophyta</taxon>
        <taxon>Magnoliopsida</taxon>
        <taxon>eudicotyledons</taxon>
        <taxon>Gunneridae</taxon>
        <taxon>Pentapetalae</taxon>
        <taxon>rosids</taxon>
        <taxon>malvids</taxon>
        <taxon>Malvales</taxon>
        <taxon>Malvaceae</taxon>
        <taxon>Malvoideae</taxon>
        <taxon>Gossypium</taxon>
    </lineage>
</organism>
<dbReference type="AlphaFoldDB" id="A0A9D3UJI9"/>
<protein>
    <submittedName>
        <fullName evidence="2">Uncharacterized protein</fullName>
    </submittedName>
</protein>
<evidence type="ECO:0000313" key="3">
    <source>
        <dbReference type="Proteomes" id="UP000828251"/>
    </source>
</evidence>
<dbReference type="Proteomes" id="UP000828251">
    <property type="component" value="Unassembled WGS sequence"/>
</dbReference>
<feature type="region of interest" description="Disordered" evidence="1">
    <location>
        <begin position="1"/>
        <end position="25"/>
    </location>
</feature>
<evidence type="ECO:0000313" key="2">
    <source>
        <dbReference type="EMBL" id="KAH1046318.1"/>
    </source>
</evidence>
<name>A0A9D3UJI9_9ROSI</name>
<evidence type="ECO:0000256" key="1">
    <source>
        <dbReference type="SAM" id="MobiDB-lite"/>
    </source>
</evidence>
<gene>
    <name evidence="2" type="ORF">J1N35_037102</name>
</gene>
<dbReference type="EMBL" id="JAIQCV010000011">
    <property type="protein sequence ID" value="KAH1046318.1"/>
    <property type="molecule type" value="Genomic_DNA"/>
</dbReference>